<feature type="region of interest" description="Disordered" evidence="2">
    <location>
        <begin position="1"/>
        <end position="23"/>
    </location>
</feature>
<dbReference type="EMBL" id="CAKOFQ010007448">
    <property type="protein sequence ID" value="CAH2001405.1"/>
    <property type="molecule type" value="Genomic_DNA"/>
</dbReference>
<evidence type="ECO:0000256" key="1">
    <source>
        <dbReference type="SAM" id="Coils"/>
    </source>
</evidence>
<comment type="caution">
    <text evidence="4">The sequence shown here is derived from an EMBL/GenBank/DDBJ whole genome shotgun (WGS) entry which is preliminary data.</text>
</comment>
<dbReference type="Pfam" id="PF03184">
    <property type="entry name" value="DDE_1"/>
    <property type="match status" value="1"/>
</dbReference>
<evidence type="ECO:0000313" key="5">
    <source>
        <dbReference type="Proteomes" id="UP001152888"/>
    </source>
</evidence>
<proteinExistence type="predicted"/>
<dbReference type="GO" id="GO:0003677">
    <property type="term" value="F:DNA binding"/>
    <property type="evidence" value="ECO:0007669"/>
    <property type="project" value="TreeGrafter"/>
</dbReference>
<dbReference type="PANTHER" id="PTHR19303">
    <property type="entry name" value="TRANSPOSON"/>
    <property type="match status" value="1"/>
</dbReference>
<name>A0A9P0PWA0_ACAOB</name>
<reference evidence="4" key="1">
    <citation type="submission" date="2022-03" db="EMBL/GenBank/DDBJ databases">
        <authorList>
            <person name="Sayadi A."/>
        </authorList>
    </citation>
    <scope>NUCLEOTIDE SEQUENCE</scope>
</reference>
<dbReference type="InterPro" id="IPR036397">
    <property type="entry name" value="RNaseH_sf"/>
</dbReference>
<dbReference type="InterPro" id="IPR050863">
    <property type="entry name" value="CenT-Element_Derived"/>
</dbReference>
<organism evidence="4 5">
    <name type="scientific">Acanthoscelides obtectus</name>
    <name type="common">Bean weevil</name>
    <name type="synonym">Bruchus obtectus</name>
    <dbReference type="NCBI Taxonomy" id="200917"/>
    <lineage>
        <taxon>Eukaryota</taxon>
        <taxon>Metazoa</taxon>
        <taxon>Ecdysozoa</taxon>
        <taxon>Arthropoda</taxon>
        <taxon>Hexapoda</taxon>
        <taxon>Insecta</taxon>
        <taxon>Pterygota</taxon>
        <taxon>Neoptera</taxon>
        <taxon>Endopterygota</taxon>
        <taxon>Coleoptera</taxon>
        <taxon>Polyphaga</taxon>
        <taxon>Cucujiformia</taxon>
        <taxon>Chrysomeloidea</taxon>
        <taxon>Chrysomelidae</taxon>
        <taxon>Bruchinae</taxon>
        <taxon>Bruchini</taxon>
        <taxon>Acanthoscelides</taxon>
    </lineage>
</organism>
<protein>
    <recommendedName>
        <fullName evidence="3">DDE-1 domain-containing protein</fullName>
    </recommendedName>
</protein>
<dbReference type="Gene3D" id="3.30.420.10">
    <property type="entry name" value="Ribonuclease H-like superfamily/Ribonuclease H"/>
    <property type="match status" value="1"/>
</dbReference>
<dbReference type="Proteomes" id="UP001152888">
    <property type="component" value="Unassembled WGS sequence"/>
</dbReference>
<feature type="coiled-coil region" evidence="1">
    <location>
        <begin position="66"/>
        <end position="110"/>
    </location>
</feature>
<accession>A0A9P0PWA0</accession>
<dbReference type="AlphaFoldDB" id="A0A9P0PWA0"/>
<keyword evidence="5" id="KW-1185">Reference proteome</keyword>
<evidence type="ECO:0000256" key="2">
    <source>
        <dbReference type="SAM" id="MobiDB-lite"/>
    </source>
</evidence>
<dbReference type="PANTHER" id="PTHR19303:SF74">
    <property type="entry name" value="POGO TRANSPOSABLE ELEMENT WITH KRAB DOMAIN"/>
    <property type="match status" value="1"/>
</dbReference>
<sequence length="470" mass="53787">MENHQKLPSKPAQNVQDPRSQHKEYDIQYLKNEEDGKNQVDSHKIIVNKNENDSGTAQNQEILTIINNDKNTEAALKQEIKSLNEKIELLSELLAKKDRLVHQLSNENRRFQEHYNLLATKVVEKDTIISTLERLHTRMEGFLKRHPNISKRTAEGVTSSSACISEQDIRNWFVNIYDYLKQTNLEDVLKDPSRIFNADESGFEICPSTGKVFAAKGTRNVYSVERGSSKENISVLFTFSSDGTTCVPIEVFPYQRIREKITKGINPKLGVGRSDKGWMTSETFYQYIANVFYPHLKENSIQLPVIVFLDGHKSHLNCHLSILCNELQIEIISLYPNATRILQPYDVSIFRPIKEAWRQSVRKWEEHPEQIVNKVVFGGILENAVNKSFKAETVVNGFKVCGLYPFNPDNVDYTKCLGVGTMQQPNIGVENLTQHKMTYDKFATIVGPKKIEMFQNIDGKTAENEISDEN</sequence>
<evidence type="ECO:0000313" key="4">
    <source>
        <dbReference type="EMBL" id="CAH2001405.1"/>
    </source>
</evidence>
<feature type="domain" description="DDE-1" evidence="3">
    <location>
        <begin position="272"/>
        <end position="369"/>
    </location>
</feature>
<evidence type="ECO:0000259" key="3">
    <source>
        <dbReference type="Pfam" id="PF03184"/>
    </source>
</evidence>
<keyword evidence="1" id="KW-0175">Coiled coil</keyword>
<dbReference type="InterPro" id="IPR004875">
    <property type="entry name" value="DDE_SF_endonuclease_dom"/>
</dbReference>
<dbReference type="OrthoDB" id="6768588at2759"/>
<gene>
    <name evidence="4" type="ORF">ACAOBT_LOCUS26178</name>
</gene>
<dbReference type="GO" id="GO:0005634">
    <property type="term" value="C:nucleus"/>
    <property type="evidence" value="ECO:0007669"/>
    <property type="project" value="TreeGrafter"/>
</dbReference>